<dbReference type="EMBL" id="MW546076">
    <property type="protein sequence ID" value="QVD58767.1"/>
    <property type="molecule type" value="Genomic_DNA"/>
</dbReference>
<evidence type="ECO:0000313" key="1">
    <source>
        <dbReference type="EMBL" id="QVD58767.1"/>
    </source>
</evidence>
<sequence>MDELFEGEYKFLEPYINSDTAIKGTNIRTSWRK</sequence>
<gene>
    <name evidence="1" type="ORF">Remus_136</name>
</gene>
<name>A0A8E5KCY0_9CAUD</name>
<organism evidence="1">
    <name type="scientific">Silviavirus remus</name>
    <dbReference type="NCBI Taxonomy" id="1857890"/>
    <lineage>
        <taxon>Viruses</taxon>
        <taxon>Duplodnaviria</taxon>
        <taxon>Heunggongvirae</taxon>
        <taxon>Uroviricota</taxon>
        <taxon>Caudoviricetes</taxon>
        <taxon>Herelleviridae</taxon>
        <taxon>Twortvirinae</taxon>
        <taxon>Silviavirus</taxon>
    </lineage>
</organism>
<reference evidence="1" key="1">
    <citation type="journal article" date="2021" name="Pharmaceuticals (Basel)">
        <title>epsilon(2)-Phages Are Naturally Bred and Have a Vastly Improved Host Range in Staphylococcus aureus over Wild Type Phages.</title>
        <authorList>
            <person name="Saez Moreno D."/>
            <person name="Visram Z."/>
            <person name="Mutti M."/>
            <person name="Restrepo-Cordoba M."/>
            <person name="Hartmann S."/>
            <person name="Kremers A.I."/>
            <person name="Tisakova L."/>
            <person name="Schertler S."/>
            <person name="Wittmann J."/>
            <person name="Kalali B."/>
            <person name="Monecke S."/>
            <person name="Ehricht R."/>
            <person name="Resch G."/>
            <person name="Corsini L."/>
        </authorList>
    </citation>
    <scope>NUCLEOTIDE SEQUENCE</scope>
</reference>
<dbReference type="Proteomes" id="UP000676678">
    <property type="component" value="Segment"/>
</dbReference>
<protein>
    <submittedName>
        <fullName evidence="1">Uncharacterized protein</fullName>
    </submittedName>
</protein>
<accession>A0A8E5KCY0</accession>
<proteinExistence type="predicted"/>